<protein>
    <submittedName>
        <fullName evidence="2">Uncharacterized protein</fullName>
    </submittedName>
</protein>
<keyword evidence="5" id="KW-1185">Reference proteome</keyword>
<accession>J9F3U1</accession>
<dbReference type="OrthoDB" id="5855378at2759"/>
<reference evidence="2" key="2">
    <citation type="submission" date="2012-08" db="EMBL/GenBank/DDBJ databases">
        <title>The Genome Sequence of Wuchereria bancrofti.</title>
        <authorList>
            <consortium name="The Broad Institute Genome Sequencing Platform"/>
            <consortium name="Broad Institute Genome Sequencing Center for Infectious Disease"/>
            <person name="Nutman T.B."/>
            <person name="Fink D.L."/>
            <person name="Russ C."/>
            <person name="Young S."/>
            <person name="Zeng Q."/>
            <person name="Koehrsen M."/>
            <person name="Alvarado L."/>
            <person name="Berlin A."/>
            <person name="Borenstein D."/>
            <person name="Chapman S.B."/>
            <person name="Chen Z."/>
            <person name="Engels R."/>
            <person name="Freedman E."/>
            <person name="Gellesch M."/>
            <person name="Goldberg J."/>
            <person name="Griggs A."/>
            <person name="Gujja S."/>
            <person name="Heilman E.R."/>
            <person name="Heiman D."/>
            <person name="Hepburn T."/>
            <person name="Howarth C."/>
            <person name="Jen D."/>
            <person name="Larson L."/>
            <person name="Lewis B."/>
            <person name="Mehta T."/>
            <person name="Park D."/>
            <person name="Pearson M."/>
            <person name="Richards J."/>
            <person name="Roberts A."/>
            <person name="Saif S."/>
            <person name="Shea T."/>
            <person name="Shenoy N."/>
            <person name="Sisk P."/>
            <person name="Stolte C."/>
            <person name="Sykes S."/>
            <person name="Walk T."/>
            <person name="White J."/>
            <person name="Yandava C."/>
            <person name="Haas B."/>
            <person name="Henn M.R."/>
            <person name="Nusbaum C."/>
            <person name="Birren B."/>
        </authorList>
    </citation>
    <scope>NUCLEOTIDE SEQUENCE</scope>
</reference>
<feature type="compositionally biased region" description="Polar residues" evidence="1">
    <location>
        <begin position="1"/>
        <end position="18"/>
    </location>
</feature>
<feature type="compositionally biased region" description="Low complexity" evidence="1">
    <location>
        <begin position="22"/>
        <end position="35"/>
    </location>
</feature>
<evidence type="ECO:0000313" key="5">
    <source>
        <dbReference type="Proteomes" id="UP000270924"/>
    </source>
</evidence>
<organism evidence="2 4">
    <name type="scientific">Wuchereria bancrofti</name>
    <dbReference type="NCBI Taxonomy" id="6293"/>
    <lineage>
        <taxon>Eukaryota</taxon>
        <taxon>Metazoa</taxon>
        <taxon>Ecdysozoa</taxon>
        <taxon>Nematoda</taxon>
        <taxon>Chromadorea</taxon>
        <taxon>Rhabditida</taxon>
        <taxon>Spirurina</taxon>
        <taxon>Spiruromorpha</taxon>
        <taxon>Filarioidea</taxon>
        <taxon>Onchocercidae</taxon>
        <taxon>Wuchereria</taxon>
    </lineage>
</organism>
<evidence type="ECO:0000313" key="4">
    <source>
        <dbReference type="Proteomes" id="UP000004810"/>
    </source>
</evidence>
<dbReference type="AlphaFoldDB" id="J9F3U1"/>
<dbReference type="Proteomes" id="UP000270924">
    <property type="component" value="Unassembled WGS sequence"/>
</dbReference>
<dbReference type="OMA" id="QNHSNVN"/>
<name>J9F3U1_WUCBA</name>
<evidence type="ECO:0000313" key="3">
    <source>
        <dbReference type="EMBL" id="VDM12274.1"/>
    </source>
</evidence>
<sequence>MAMPTVSATMTELSTMDEQQLRETSSPSRETSSPSQTVVLRSTPGRTTWTKRLSKTIQRRSGSFLNTLVPFRKSIDQNHSNVNDDKSLLPLTLHQHKRRASASPAISLQTSSTRSALVNKQLSGIGIATATAGVVALISSGMHQEEVERQKRNVGDEIYNGEKRKQQQQQQQQRKQQQKVWLVIFELIFFDHFKVFHFHVK</sequence>
<proteinExistence type="predicted"/>
<dbReference type="Proteomes" id="UP000004810">
    <property type="component" value="Unassembled WGS sequence"/>
</dbReference>
<gene>
    <name evidence="3" type="ORF">WBA_LOCUS5660</name>
    <name evidence="2" type="ORF">WUBG_07080</name>
</gene>
<dbReference type="EMBL" id="UYWW01002897">
    <property type="protein sequence ID" value="VDM12274.1"/>
    <property type="molecule type" value="Genomic_DNA"/>
</dbReference>
<evidence type="ECO:0000313" key="2">
    <source>
        <dbReference type="EMBL" id="EJW82009.1"/>
    </source>
</evidence>
<reference evidence="4" key="1">
    <citation type="submission" date="2012-08" db="EMBL/GenBank/DDBJ databases">
        <title>The Genome Sequence of Wuchereria bancrofti.</title>
        <authorList>
            <person name="Nutman T.B."/>
            <person name="Fink D.L."/>
            <person name="Russ C."/>
            <person name="Young S."/>
            <person name="Zeng Q."/>
            <person name="Koehrsen M."/>
            <person name="Alvarado L."/>
            <person name="Berlin A."/>
            <person name="Chapman S.B."/>
            <person name="Chen Z."/>
            <person name="Freedman E."/>
            <person name="Gellesch M."/>
            <person name="Goldberg J."/>
            <person name="Griggs A."/>
            <person name="Gujja S."/>
            <person name="Heilman E.R."/>
            <person name="Heiman D."/>
            <person name="Hepburn T."/>
            <person name="Howarth C."/>
            <person name="Jen D."/>
            <person name="Larson L."/>
            <person name="Lewis B."/>
            <person name="Mehta T."/>
            <person name="Park D."/>
            <person name="Pearson M."/>
            <person name="Roberts A."/>
            <person name="Saif S."/>
            <person name="Shea T."/>
            <person name="Shenoy N."/>
            <person name="Sisk P."/>
            <person name="Stolte C."/>
            <person name="Sykes S."/>
            <person name="Walk T."/>
            <person name="White J."/>
            <person name="Yandava C."/>
            <person name="Haas B."/>
            <person name="Henn M.R."/>
            <person name="Nusbaum C."/>
            <person name="Birren B."/>
        </authorList>
    </citation>
    <scope>NUCLEOTIDE SEQUENCE [LARGE SCALE GENOMIC DNA]</scope>
    <source>
        <strain evidence="4">NA</strain>
    </source>
</reference>
<dbReference type="InParanoid" id="J9F3U1"/>
<feature type="region of interest" description="Disordered" evidence="1">
    <location>
        <begin position="1"/>
        <end position="40"/>
    </location>
</feature>
<evidence type="ECO:0000256" key="1">
    <source>
        <dbReference type="SAM" id="MobiDB-lite"/>
    </source>
</evidence>
<dbReference type="EMBL" id="ADBV01003187">
    <property type="protein sequence ID" value="EJW82009.1"/>
    <property type="molecule type" value="Genomic_DNA"/>
</dbReference>
<reference evidence="3 5" key="3">
    <citation type="submission" date="2018-11" db="EMBL/GenBank/DDBJ databases">
        <authorList>
            <consortium name="Pathogen Informatics"/>
        </authorList>
    </citation>
    <scope>NUCLEOTIDE SEQUENCE [LARGE SCALE GENOMIC DNA]</scope>
</reference>